<accession>A0A5B9PF82</accession>
<dbReference type="NCBIfam" id="TIGR02532">
    <property type="entry name" value="IV_pilin_GFxxxE"/>
    <property type="match status" value="1"/>
</dbReference>
<name>A0A5B9PF82_9BACT</name>
<feature type="domain" description="DUF1559" evidence="2">
    <location>
        <begin position="50"/>
        <end position="327"/>
    </location>
</feature>
<dbReference type="InterPro" id="IPR012902">
    <property type="entry name" value="N_methyl_site"/>
</dbReference>
<protein>
    <submittedName>
        <fullName evidence="3">Type II secretion system protein G</fullName>
    </submittedName>
</protein>
<dbReference type="SUPFAM" id="SSF54523">
    <property type="entry name" value="Pili subunits"/>
    <property type="match status" value="1"/>
</dbReference>
<keyword evidence="1" id="KW-0472">Membrane</keyword>
<dbReference type="OrthoDB" id="255848at2"/>
<dbReference type="KEGG" id="mff:MFFC18_14210"/>
<evidence type="ECO:0000256" key="1">
    <source>
        <dbReference type="SAM" id="Phobius"/>
    </source>
</evidence>
<dbReference type="InterPro" id="IPR011453">
    <property type="entry name" value="DUF1559"/>
</dbReference>
<dbReference type="Proteomes" id="UP000322214">
    <property type="component" value="Chromosome"/>
</dbReference>
<keyword evidence="1" id="KW-1133">Transmembrane helix</keyword>
<dbReference type="PANTHER" id="PTHR30093">
    <property type="entry name" value="GENERAL SECRETION PATHWAY PROTEIN G"/>
    <property type="match status" value="1"/>
</dbReference>
<dbReference type="PROSITE" id="PS00409">
    <property type="entry name" value="PROKAR_NTER_METHYL"/>
    <property type="match status" value="1"/>
</dbReference>
<proteinExistence type="predicted"/>
<dbReference type="PANTHER" id="PTHR30093:SF2">
    <property type="entry name" value="TYPE II SECRETION SYSTEM PROTEIN H"/>
    <property type="match status" value="1"/>
</dbReference>
<gene>
    <name evidence="3" type="primary">xcpT_2</name>
    <name evidence="3" type="ORF">MFFC18_14210</name>
</gene>
<evidence type="ECO:0000313" key="4">
    <source>
        <dbReference type="Proteomes" id="UP000322214"/>
    </source>
</evidence>
<dbReference type="STRING" id="980251.GCA_001642875_00394"/>
<evidence type="ECO:0000313" key="3">
    <source>
        <dbReference type="EMBL" id="QEG21563.1"/>
    </source>
</evidence>
<dbReference type="Pfam" id="PF07596">
    <property type="entry name" value="SBP_bac_10"/>
    <property type="match status" value="1"/>
</dbReference>
<keyword evidence="1" id="KW-0812">Transmembrane</keyword>
<keyword evidence="4" id="KW-1185">Reference proteome</keyword>
<organism evidence="3 4">
    <name type="scientific">Mariniblastus fucicola</name>
    <dbReference type="NCBI Taxonomy" id="980251"/>
    <lineage>
        <taxon>Bacteria</taxon>
        <taxon>Pseudomonadati</taxon>
        <taxon>Planctomycetota</taxon>
        <taxon>Planctomycetia</taxon>
        <taxon>Pirellulales</taxon>
        <taxon>Pirellulaceae</taxon>
        <taxon>Mariniblastus</taxon>
    </lineage>
</organism>
<dbReference type="EMBL" id="CP042912">
    <property type="protein sequence ID" value="QEG21563.1"/>
    <property type="molecule type" value="Genomic_DNA"/>
</dbReference>
<dbReference type="Gene3D" id="3.30.700.10">
    <property type="entry name" value="Glycoprotein, Type 4 Pilin"/>
    <property type="match status" value="1"/>
</dbReference>
<dbReference type="AlphaFoldDB" id="A0A5B9PF82"/>
<reference evidence="3 4" key="1">
    <citation type="submission" date="2019-08" db="EMBL/GenBank/DDBJ databases">
        <title>Deep-cultivation of Planctomycetes and their phenomic and genomic characterization uncovers novel biology.</title>
        <authorList>
            <person name="Wiegand S."/>
            <person name="Jogler M."/>
            <person name="Boedeker C."/>
            <person name="Pinto D."/>
            <person name="Vollmers J."/>
            <person name="Rivas-Marin E."/>
            <person name="Kohn T."/>
            <person name="Peeters S.H."/>
            <person name="Heuer A."/>
            <person name="Rast P."/>
            <person name="Oberbeckmann S."/>
            <person name="Bunk B."/>
            <person name="Jeske O."/>
            <person name="Meyerdierks A."/>
            <person name="Storesund J.E."/>
            <person name="Kallscheuer N."/>
            <person name="Luecker S."/>
            <person name="Lage O.M."/>
            <person name="Pohl T."/>
            <person name="Merkel B.J."/>
            <person name="Hornburger P."/>
            <person name="Mueller R.-W."/>
            <person name="Bruemmer F."/>
            <person name="Labrenz M."/>
            <person name="Spormann A.M."/>
            <person name="Op den Camp H."/>
            <person name="Overmann J."/>
            <person name="Amann R."/>
            <person name="Jetten M.S.M."/>
            <person name="Mascher T."/>
            <person name="Medema M.H."/>
            <person name="Devos D.P."/>
            <person name="Kaster A.-K."/>
            <person name="Ovreas L."/>
            <person name="Rohde M."/>
            <person name="Galperin M.Y."/>
            <person name="Jogler C."/>
        </authorList>
    </citation>
    <scope>NUCLEOTIDE SEQUENCE [LARGE SCALE GENOMIC DNA]</scope>
    <source>
        <strain evidence="3 4">FC18</strain>
    </source>
</reference>
<feature type="transmembrane region" description="Helical" evidence="1">
    <location>
        <begin position="26"/>
        <end position="49"/>
    </location>
</feature>
<sequence length="347" mass="36602">MDSETLSPLEFRAKVMEMKQQRLRGFTLVELLVVIAIIGILIGMLLPAVQSVREAARRTECMNNLRQIGLATILFHDAHDCFPPARTANSNQVLPLFSRNGPDSWYVRILPFVEQGNLYSQWDLTSKYSAQPEVAVSTPIGTFLCPSRHSIDDANAPDSLVISGGIGGCGCGTSIDTVSGGAVGDYAGNHGDPSPGSSGAASDFYNPGKGTGVIVTGKPLLNEDTTITGRWADKVGYVHVIDGSSNTFLAGEMHIPKGQLNKTPYNGPLFNGNELDGHSRLGGPGVPILTRDDPPGGTLLGFGSDHPGTCNFVRADGSTGAVSNDLDSIVLANLCHRGDGEVVGEVE</sequence>
<evidence type="ECO:0000259" key="2">
    <source>
        <dbReference type="Pfam" id="PF07596"/>
    </source>
</evidence>
<dbReference type="Pfam" id="PF07963">
    <property type="entry name" value="N_methyl"/>
    <property type="match status" value="1"/>
</dbReference>
<dbReference type="InterPro" id="IPR045584">
    <property type="entry name" value="Pilin-like"/>
</dbReference>